<feature type="region of interest" description="Disordered" evidence="1">
    <location>
        <begin position="24"/>
        <end position="82"/>
    </location>
</feature>
<gene>
    <name evidence="2" type="primary">WBGene00282435</name>
</gene>
<protein>
    <submittedName>
        <fullName evidence="2">Uncharacterized protein</fullName>
    </submittedName>
</protein>
<evidence type="ECO:0000256" key="1">
    <source>
        <dbReference type="SAM" id="MobiDB-lite"/>
    </source>
</evidence>
<accession>A0A8R1V123</accession>
<accession>A0A2A6BKT9</accession>
<evidence type="ECO:0000313" key="2">
    <source>
        <dbReference type="EnsemblMetazoa" id="PPA44066.1"/>
    </source>
</evidence>
<feature type="compositionally biased region" description="Basic and acidic residues" evidence="1">
    <location>
        <begin position="69"/>
        <end position="82"/>
    </location>
</feature>
<name>A0A2A6BKT9_PRIPA</name>
<reference evidence="2" key="2">
    <citation type="submission" date="2022-06" db="UniProtKB">
        <authorList>
            <consortium name="EnsemblMetazoa"/>
        </authorList>
    </citation>
    <scope>IDENTIFICATION</scope>
    <source>
        <strain evidence="2">PS312</strain>
    </source>
</reference>
<dbReference type="AlphaFoldDB" id="A0A2A6BKT9"/>
<sequence>MEMTRERMEMKLMHDARAHKLWKRAPFPLPSRTDMRERSAEKGRGIGNTETDPEWTTLGAKKQTNHSRARTEDGMRREMETK</sequence>
<proteinExistence type="predicted"/>
<feature type="compositionally biased region" description="Basic and acidic residues" evidence="1">
    <location>
        <begin position="33"/>
        <end position="44"/>
    </location>
</feature>
<keyword evidence="3" id="KW-1185">Reference proteome</keyword>
<evidence type="ECO:0000313" key="3">
    <source>
        <dbReference type="Proteomes" id="UP000005239"/>
    </source>
</evidence>
<dbReference type="EnsemblMetazoa" id="PPA44066.1">
    <property type="protein sequence ID" value="PPA44066.1"/>
    <property type="gene ID" value="WBGene00282435"/>
</dbReference>
<dbReference type="Proteomes" id="UP000005239">
    <property type="component" value="Unassembled WGS sequence"/>
</dbReference>
<reference evidence="3" key="1">
    <citation type="journal article" date="2008" name="Nat. Genet.">
        <title>The Pristionchus pacificus genome provides a unique perspective on nematode lifestyle and parasitism.</title>
        <authorList>
            <person name="Dieterich C."/>
            <person name="Clifton S.W."/>
            <person name="Schuster L.N."/>
            <person name="Chinwalla A."/>
            <person name="Delehaunty K."/>
            <person name="Dinkelacker I."/>
            <person name="Fulton L."/>
            <person name="Fulton R."/>
            <person name="Godfrey J."/>
            <person name="Minx P."/>
            <person name="Mitreva M."/>
            <person name="Roeseler W."/>
            <person name="Tian H."/>
            <person name="Witte H."/>
            <person name="Yang S.P."/>
            <person name="Wilson R.K."/>
            <person name="Sommer R.J."/>
        </authorList>
    </citation>
    <scope>NUCLEOTIDE SEQUENCE [LARGE SCALE GENOMIC DNA]</scope>
    <source>
        <strain evidence="3">PS312</strain>
    </source>
</reference>
<organism evidence="2 3">
    <name type="scientific">Pristionchus pacificus</name>
    <name type="common">Parasitic nematode worm</name>
    <dbReference type="NCBI Taxonomy" id="54126"/>
    <lineage>
        <taxon>Eukaryota</taxon>
        <taxon>Metazoa</taxon>
        <taxon>Ecdysozoa</taxon>
        <taxon>Nematoda</taxon>
        <taxon>Chromadorea</taxon>
        <taxon>Rhabditida</taxon>
        <taxon>Rhabditina</taxon>
        <taxon>Diplogasteromorpha</taxon>
        <taxon>Diplogasteroidea</taxon>
        <taxon>Neodiplogasteridae</taxon>
        <taxon>Pristionchus</taxon>
    </lineage>
</organism>